<evidence type="ECO:0000313" key="1">
    <source>
        <dbReference type="EMBL" id="GBC59385.1"/>
    </source>
</evidence>
<accession>A0A401FQZ8</accession>
<evidence type="ECO:0000313" key="2">
    <source>
        <dbReference type="Proteomes" id="UP000288096"/>
    </source>
</evidence>
<organism evidence="1 2">
    <name type="scientific">Desulfonema ishimotonii</name>
    <dbReference type="NCBI Taxonomy" id="45657"/>
    <lineage>
        <taxon>Bacteria</taxon>
        <taxon>Pseudomonadati</taxon>
        <taxon>Thermodesulfobacteriota</taxon>
        <taxon>Desulfobacteria</taxon>
        <taxon>Desulfobacterales</taxon>
        <taxon>Desulfococcaceae</taxon>
        <taxon>Desulfonema</taxon>
    </lineage>
</organism>
<reference evidence="2" key="2">
    <citation type="submission" date="2019-01" db="EMBL/GenBank/DDBJ databases">
        <title>Genome sequence of Desulfonema ishimotonii strain Tokyo 01.</title>
        <authorList>
            <person name="Fukui M."/>
        </authorList>
    </citation>
    <scope>NUCLEOTIDE SEQUENCE [LARGE SCALE GENOMIC DNA]</scope>
    <source>
        <strain evidence="2">Tokyo 01</strain>
    </source>
</reference>
<gene>
    <name evidence="1" type="ORF">DENIS_0324</name>
</gene>
<protein>
    <submittedName>
        <fullName evidence="1">Uncharacterized protein</fullName>
    </submittedName>
</protein>
<keyword evidence="2" id="KW-1185">Reference proteome</keyword>
<comment type="caution">
    <text evidence="1">The sequence shown here is derived from an EMBL/GenBank/DDBJ whole genome shotgun (WGS) entry which is preliminary data.</text>
</comment>
<reference evidence="2" key="1">
    <citation type="submission" date="2017-11" db="EMBL/GenBank/DDBJ databases">
        <authorList>
            <person name="Watanabe M."/>
            <person name="Kojima H."/>
        </authorList>
    </citation>
    <scope>NUCLEOTIDE SEQUENCE [LARGE SCALE GENOMIC DNA]</scope>
    <source>
        <strain evidence="2">Tokyo 01</strain>
    </source>
</reference>
<dbReference type="Proteomes" id="UP000288096">
    <property type="component" value="Unassembled WGS sequence"/>
</dbReference>
<name>A0A401FQZ8_9BACT</name>
<dbReference type="AlphaFoldDB" id="A0A401FQZ8"/>
<dbReference type="RefSeq" id="WP_208022492.1">
    <property type="nucleotide sequence ID" value="NZ_BEXT01000001.1"/>
</dbReference>
<proteinExistence type="predicted"/>
<sequence>MNRKKLIREVKRIYGKDRSIIKNCLISFVFEGKEYRKWNKRFKSITDTPFKIYFKLFDDVIEDLIEKNHDEIDWNWIGDVSWEIDILLNKGIQKGYDWDKKLARKCGGTARLLKIWINGIIPAYTTDTYYMTYDLKEKYYEFGPLNILSDCENYTIAKIKQLLKKLDYYYVSQALSSKKYKELISDCNSEGSATIFDCLFSDTCSYQKEIKRFNEKPLKDPTGKEINWNEYYDLQGTLLYREEYRYYKSGNVECVVTDEEDRIIKVKVWRDIGEYLHKEFILDIKKKYKRMRKYKKSKQQ</sequence>
<dbReference type="EMBL" id="BEXT01000001">
    <property type="protein sequence ID" value="GBC59385.1"/>
    <property type="molecule type" value="Genomic_DNA"/>
</dbReference>